<keyword evidence="7" id="KW-0812">Transmembrane</keyword>
<comment type="similarity">
    <text evidence="2">Belongs to the cytochrome P450 family.</text>
</comment>
<dbReference type="SUPFAM" id="SSF48264">
    <property type="entry name" value="Cytochrome P450"/>
    <property type="match status" value="1"/>
</dbReference>
<evidence type="ECO:0000256" key="7">
    <source>
        <dbReference type="SAM" id="Phobius"/>
    </source>
</evidence>
<evidence type="ECO:0000313" key="9">
    <source>
        <dbReference type="Proteomes" id="UP000002035"/>
    </source>
</evidence>
<dbReference type="PANTHER" id="PTHR24305">
    <property type="entry name" value="CYTOCHROME P450"/>
    <property type="match status" value="1"/>
</dbReference>
<dbReference type="Proteomes" id="UP000002035">
    <property type="component" value="Unassembled WGS sequence"/>
</dbReference>
<dbReference type="GO" id="GO:0004497">
    <property type="term" value="F:monooxygenase activity"/>
    <property type="evidence" value="ECO:0007669"/>
    <property type="project" value="UniProtKB-KW"/>
</dbReference>
<dbReference type="OMA" id="AGPRMCY"/>
<feature type="transmembrane region" description="Helical" evidence="7">
    <location>
        <begin position="6"/>
        <end position="25"/>
    </location>
</feature>
<dbReference type="eggNOG" id="KOG0157">
    <property type="taxonomic scope" value="Eukaryota"/>
</dbReference>
<keyword evidence="3 6" id="KW-0479">Metal-binding</keyword>
<keyword evidence="7" id="KW-0472">Membrane</keyword>
<evidence type="ECO:0000256" key="1">
    <source>
        <dbReference type="ARBA" id="ARBA00001971"/>
    </source>
</evidence>
<sequence>MDILSLNYQLSIGIGLLAFILYFGFKRAYPRPYPGIPYNVASARKIWGDSTGLLEDIKITQDPAKYIFHQSRNLGSPVIQMFLAPFSNPTIVIDDVREVKDILSNRTLEFDRARRTQDAYRSLLPHCSLVKLTGPAFKNQRRFWEGVTGTPFLRRVAEPKMYRCALGLIDLLRAQAKMAGGRPFYCFDGFDVAAFELIWELVFGTKVDGIKGALSKVLSVTSDTVQPPSIDSAAQIPVIQKPDMCEAVSFFISTVAKSLQSVVSQKWSLWYLRQQPVYKRKLAFKESTIDGLIEATRAKLAGLSADQLMEVEETSAVVTGVRRQLLAQMRQGQPINVPFPALIQAEIHDELFMILVAGHETKAVLLSWAVKFLIANPGKQEKLRKALVDALPKGSNGEQPSSKAIMSTSIPYLEAYMEESMRAANTSPRLVRRTTTDTQVLGYPIPKGVTVLLNPYVGTKPLDIPEHMRSETCRGSKDNFESYWDINGMDEFHPERWLSEDGSFNLRKFPRLGFSAGPRMCYGRNLALMEFRLNLVLLVLNFKFEPLPKGLDSMESQQRLFRMPRQCYVRLSPL</sequence>
<dbReference type="InterPro" id="IPR050121">
    <property type="entry name" value="Cytochrome_P450_monoxygenase"/>
</dbReference>
<keyword evidence="7" id="KW-1133">Transmembrane helix</keyword>
<dbReference type="PRINTS" id="PR00465">
    <property type="entry name" value="EP450IV"/>
</dbReference>
<dbReference type="InterPro" id="IPR036396">
    <property type="entry name" value="Cyt_P450_sf"/>
</dbReference>
<evidence type="ECO:0000256" key="5">
    <source>
        <dbReference type="ARBA" id="ARBA00023004"/>
    </source>
</evidence>
<keyword evidence="9" id="KW-1185">Reference proteome</keyword>
<dbReference type="Pfam" id="PF00067">
    <property type="entry name" value="p450"/>
    <property type="match status" value="2"/>
</dbReference>
<dbReference type="STRING" id="554155.C5FYS1"/>
<evidence type="ECO:0000256" key="6">
    <source>
        <dbReference type="PIRSR" id="PIRSR602403-1"/>
    </source>
</evidence>
<dbReference type="Gene3D" id="1.10.630.10">
    <property type="entry name" value="Cytochrome P450"/>
    <property type="match status" value="1"/>
</dbReference>
<evidence type="ECO:0000256" key="2">
    <source>
        <dbReference type="ARBA" id="ARBA00010617"/>
    </source>
</evidence>
<dbReference type="InterPro" id="IPR001128">
    <property type="entry name" value="Cyt_P450"/>
</dbReference>
<dbReference type="GO" id="GO:0020037">
    <property type="term" value="F:heme binding"/>
    <property type="evidence" value="ECO:0007669"/>
    <property type="project" value="InterPro"/>
</dbReference>
<keyword evidence="5 6" id="KW-0408">Iron</keyword>
<protein>
    <submittedName>
        <fullName evidence="8">Cytochrome P450 monooxygenase</fullName>
    </submittedName>
</protein>
<keyword evidence="6" id="KW-0349">Heme</keyword>
<evidence type="ECO:0000256" key="4">
    <source>
        <dbReference type="ARBA" id="ARBA00023002"/>
    </source>
</evidence>
<evidence type="ECO:0000256" key="3">
    <source>
        <dbReference type="ARBA" id="ARBA00022723"/>
    </source>
</evidence>
<dbReference type="PRINTS" id="PR00385">
    <property type="entry name" value="P450"/>
</dbReference>
<gene>
    <name evidence="8" type="ORF">MCYG_07488</name>
</gene>
<dbReference type="EMBL" id="DS995707">
    <property type="protein sequence ID" value="EEQ34669.1"/>
    <property type="molecule type" value="Genomic_DNA"/>
</dbReference>
<keyword evidence="4" id="KW-0560">Oxidoreductase</keyword>
<name>C5FYS1_ARTOC</name>
<proteinExistence type="inferred from homology"/>
<dbReference type="GeneID" id="9225210"/>
<dbReference type="RefSeq" id="XP_002843705.1">
    <property type="nucleotide sequence ID" value="XM_002843659.1"/>
</dbReference>
<dbReference type="GO" id="GO:0016705">
    <property type="term" value="F:oxidoreductase activity, acting on paired donors, with incorporation or reduction of molecular oxygen"/>
    <property type="evidence" value="ECO:0007669"/>
    <property type="project" value="InterPro"/>
</dbReference>
<organism evidence="8 9">
    <name type="scientific">Arthroderma otae (strain ATCC MYA-4605 / CBS 113480)</name>
    <name type="common">Microsporum canis</name>
    <dbReference type="NCBI Taxonomy" id="554155"/>
    <lineage>
        <taxon>Eukaryota</taxon>
        <taxon>Fungi</taxon>
        <taxon>Dikarya</taxon>
        <taxon>Ascomycota</taxon>
        <taxon>Pezizomycotina</taxon>
        <taxon>Eurotiomycetes</taxon>
        <taxon>Eurotiomycetidae</taxon>
        <taxon>Onygenales</taxon>
        <taxon>Arthrodermataceae</taxon>
        <taxon>Microsporum</taxon>
    </lineage>
</organism>
<dbReference type="GO" id="GO:0005506">
    <property type="term" value="F:iron ion binding"/>
    <property type="evidence" value="ECO:0007669"/>
    <property type="project" value="InterPro"/>
</dbReference>
<dbReference type="AlphaFoldDB" id="C5FYS1"/>
<reference evidence="9" key="1">
    <citation type="journal article" date="2012" name="MBio">
        <title>Comparative genome analysis of Trichophyton rubrum and related dermatophytes reveals candidate genes involved in infection.</title>
        <authorList>
            <person name="Martinez D.A."/>
            <person name="Oliver B.G."/>
            <person name="Graeser Y."/>
            <person name="Goldberg J.M."/>
            <person name="Li W."/>
            <person name="Martinez-Rossi N.M."/>
            <person name="Monod M."/>
            <person name="Shelest E."/>
            <person name="Barton R.C."/>
            <person name="Birch E."/>
            <person name="Brakhage A.A."/>
            <person name="Chen Z."/>
            <person name="Gurr S.J."/>
            <person name="Heiman D."/>
            <person name="Heitman J."/>
            <person name="Kosti I."/>
            <person name="Rossi A."/>
            <person name="Saif S."/>
            <person name="Samalova M."/>
            <person name="Saunders C.W."/>
            <person name="Shea T."/>
            <person name="Summerbell R.C."/>
            <person name="Xu J."/>
            <person name="Young S."/>
            <person name="Zeng Q."/>
            <person name="Birren B.W."/>
            <person name="Cuomo C.A."/>
            <person name="White T.C."/>
        </authorList>
    </citation>
    <scope>NUCLEOTIDE SEQUENCE [LARGE SCALE GENOMIC DNA]</scope>
    <source>
        <strain evidence="9">ATCC MYA-4605 / CBS 113480</strain>
    </source>
</reference>
<keyword evidence="8" id="KW-0503">Monooxygenase</keyword>
<dbReference type="OrthoDB" id="1470350at2759"/>
<dbReference type="PANTHER" id="PTHR24305:SF232">
    <property type="entry name" value="P450, PUTATIVE (EUROFUNG)-RELATED"/>
    <property type="match status" value="1"/>
</dbReference>
<dbReference type="HOGENOM" id="CLU_025001_1_0_1"/>
<dbReference type="InterPro" id="IPR002403">
    <property type="entry name" value="Cyt_P450_E_grp-IV"/>
</dbReference>
<comment type="cofactor">
    <cofactor evidence="1 6">
        <name>heme</name>
        <dbReference type="ChEBI" id="CHEBI:30413"/>
    </cofactor>
</comment>
<evidence type="ECO:0000313" key="8">
    <source>
        <dbReference type="EMBL" id="EEQ34669.1"/>
    </source>
</evidence>
<accession>C5FYS1</accession>
<feature type="binding site" description="axial binding residue" evidence="6">
    <location>
        <position position="521"/>
    </location>
    <ligand>
        <name>heme</name>
        <dbReference type="ChEBI" id="CHEBI:30413"/>
    </ligand>
    <ligandPart>
        <name>Fe</name>
        <dbReference type="ChEBI" id="CHEBI:18248"/>
    </ligandPart>
</feature>
<dbReference type="VEuPathDB" id="FungiDB:MCYG_07488"/>